<dbReference type="RefSeq" id="XP_058343063.1">
    <property type="nucleotide sequence ID" value="XM_058486189.1"/>
</dbReference>
<proteinExistence type="predicted"/>
<gene>
    <name evidence="3" type="ORF">O0I10_006157</name>
</gene>
<name>A0AAD7V3G8_9FUNG</name>
<reference evidence="3 4" key="1">
    <citation type="submission" date="2023-03" db="EMBL/GenBank/DDBJ databases">
        <title>Genome sequence of Lichtheimia ornata CBS 291.66.</title>
        <authorList>
            <person name="Mohabir J.T."/>
            <person name="Shea T.P."/>
            <person name="Kurbessoian T."/>
            <person name="Berby B."/>
            <person name="Fontaine J."/>
            <person name="Livny J."/>
            <person name="Gnirke A."/>
            <person name="Stajich J.E."/>
            <person name="Cuomo C.A."/>
        </authorList>
    </citation>
    <scope>NUCLEOTIDE SEQUENCE [LARGE SCALE GENOMIC DNA]</scope>
    <source>
        <strain evidence="3">CBS 291.66</strain>
    </source>
</reference>
<evidence type="ECO:0000256" key="2">
    <source>
        <dbReference type="SAM" id="Phobius"/>
    </source>
</evidence>
<dbReference type="AlphaFoldDB" id="A0AAD7V3G8"/>
<dbReference type="EMBL" id="JARTCD010000026">
    <property type="protein sequence ID" value="KAJ8658150.1"/>
    <property type="molecule type" value="Genomic_DNA"/>
</dbReference>
<feature type="compositionally biased region" description="Pro residues" evidence="1">
    <location>
        <begin position="54"/>
        <end position="63"/>
    </location>
</feature>
<accession>A0AAD7V3G8</accession>
<comment type="caution">
    <text evidence="3">The sequence shown here is derived from an EMBL/GenBank/DDBJ whole genome shotgun (WGS) entry which is preliminary data.</text>
</comment>
<keyword evidence="2" id="KW-0472">Membrane</keyword>
<evidence type="ECO:0000313" key="4">
    <source>
        <dbReference type="Proteomes" id="UP001234581"/>
    </source>
</evidence>
<keyword evidence="2" id="KW-0812">Transmembrane</keyword>
<protein>
    <submittedName>
        <fullName evidence="3">Uncharacterized protein</fullName>
    </submittedName>
</protein>
<keyword evidence="2" id="KW-1133">Transmembrane helix</keyword>
<dbReference type="Proteomes" id="UP001234581">
    <property type="component" value="Unassembled WGS sequence"/>
</dbReference>
<dbReference type="PANTHER" id="PTHR37848">
    <property type="entry name" value="EXPRESSED PROTEIN"/>
    <property type="match status" value="1"/>
</dbReference>
<evidence type="ECO:0000313" key="3">
    <source>
        <dbReference type="EMBL" id="KAJ8658150.1"/>
    </source>
</evidence>
<evidence type="ECO:0000256" key="1">
    <source>
        <dbReference type="SAM" id="MobiDB-lite"/>
    </source>
</evidence>
<organism evidence="3 4">
    <name type="scientific">Lichtheimia ornata</name>
    <dbReference type="NCBI Taxonomy" id="688661"/>
    <lineage>
        <taxon>Eukaryota</taxon>
        <taxon>Fungi</taxon>
        <taxon>Fungi incertae sedis</taxon>
        <taxon>Mucoromycota</taxon>
        <taxon>Mucoromycotina</taxon>
        <taxon>Mucoromycetes</taxon>
        <taxon>Mucorales</taxon>
        <taxon>Lichtheimiaceae</taxon>
        <taxon>Lichtheimia</taxon>
    </lineage>
</organism>
<dbReference type="PANTHER" id="PTHR37848:SF1">
    <property type="entry name" value="SUN DOMAIN-CONTAINING PROTEIN"/>
    <property type="match status" value="1"/>
</dbReference>
<feature type="region of interest" description="Disordered" evidence="1">
    <location>
        <begin position="1"/>
        <end position="69"/>
    </location>
</feature>
<feature type="transmembrane region" description="Helical" evidence="2">
    <location>
        <begin position="265"/>
        <end position="286"/>
    </location>
</feature>
<keyword evidence="4" id="KW-1185">Reference proteome</keyword>
<sequence>MRKGDPLSSPPAASQHSAITEAFFTHGDYSMQFDETPESEPFLASTPRPSASQQPPPTVPGVPEPSRDHQHMNASVRIPMQEEPHIPYETLEDGKFLSRSMLVNTGGEDLYRFLIQRSVIQPKIVIKFKGTRSAVRGFTKKKTKDGTVESTPNTYTVYDFDYEMDCTKYLRSTPDGFNVLPDRKTGVVKSVQQLCDDYVRDPHRIKELQLTKVVDWDTALVQRALTKAIRRYGYSHSLEIEVETRENKVLVKPGSWIAKAVDNPLAVWFCYLTFLWIITWPLLFYYRRRYGHGGTLQSIWRMNISERGWCEENMDDILGQIPLAALDNHSEENTEQNYPDDNTVFE</sequence>
<dbReference type="GeneID" id="83213568"/>